<evidence type="ECO:0000256" key="1">
    <source>
        <dbReference type="SAM" id="MobiDB-lite"/>
    </source>
</evidence>
<proteinExistence type="predicted"/>
<feature type="compositionally biased region" description="Basic and acidic residues" evidence="1">
    <location>
        <begin position="48"/>
        <end position="57"/>
    </location>
</feature>
<sequence>MTLKRRIAVPLLALGLGIGLAACKGPTEPARVASAGGASSTPSPAGGKSDEERGRDFAECMREQGVDLPDPQPGGKVDMDGIDKDKAIGAVVACRDVMPNGGEYGKLDPGQLEKQRALAVCMRANGVPDFPDPDPAGESIRDYLFDKHDDGVLTALDKCRDAAPTPGAGR</sequence>
<feature type="compositionally biased region" description="Low complexity" evidence="1">
    <location>
        <begin position="33"/>
        <end position="47"/>
    </location>
</feature>
<evidence type="ECO:0008006" key="5">
    <source>
        <dbReference type="Google" id="ProtNLM"/>
    </source>
</evidence>
<evidence type="ECO:0000313" key="3">
    <source>
        <dbReference type="EMBL" id="REF96365.1"/>
    </source>
</evidence>
<accession>A0A3D9ZGG6</accession>
<name>A0A3D9ZGG6_9ACTN</name>
<gene>
    <name evidence="3" type="ORF">DFJ67_2344</name>
</gene>
<dbReference type="AlphaFoldDB" id="A0A3D9ZGG6"/>
<feature type="signal peptide" evidence="2">
    <location>
        <begin position="1"/>
        <end position="21"/>
    </location>
</feature>
<dbReference type="RefSeq" id="WP_147315493.1">
    <property type="nucleotide sequence ID" value="NZ_BONB01000007.1"/>
</dbReference>
<dbReference type="EMBL" id="QUMQ01000001">
    <property type="protein sequence ID" value="REF96365.1"/>
    <property type="molecule type" value="Genomic_DNA"/>
</dbReference>
<feature type="region of interest" description="Disordered" evidence="1">
    <location>
        <begin position="62"/>
        <end position="81"/>
    </location>
</feature>
<dbReference type="Proteomes" id="UP000256913">
    <property type="component" value="Unassembled WGS sequence"/>
</dbReference>
<organism evidence="3 4">
    <name type="scientific">Asanoa ferruginea</name>
    <dbReference type="NCBI Taxonomy" id="53367"/>
    <lineage>
        <taxon>Bacteria</taxon>
        <taxon>Bacillati</taxon>
        <taxon>Actinomycetota</taxon>
        <taxon>Actinomycetes</taxon>
        <taxon>Micromonosporales</taxon>
        <taxon>Micromonosporaceae</taxon>
        <taxon>Asanoa</taxon>
    </lineage>
</organism>
<evidence type="ECO:0000256" key="2">
    <source>
        <dbReference type="SAM" id="SignalP"/>
    </source>
</evidence>
<evidence type="ECO:0000313" key="4">
    <source>
        <dbReference type="Proteomes" id="UP000256913"/>
    </source>
</evidence>
<dbReference type="PROSITE" id="PS51257">
    <property type="entry name" value="PROKAR_LIPOPROTEIN"/>
    <property type="match status" value="1"/>
</dbReference>
<comment type="caution">
    <text evidence="3">The sequence shown here is derived from an EMBL/GenBank/DDBJ whole genome shotgun (WGS) entry which is preliminary data.</text>
</comment>
<keyword evidence="4" id="KW-1185">Reference proteome</keyword>
<feature type="chain" id="PRO_5017602415" description="Lipoprotein" evidence="2">
    <location>
        <begin position="22"/>
        <end position="170"/>
    </location>
</feature>
<dbReference type="OrthoDB" id="7949713at2"/>
<protein>
    <recommendedName>
        <fullName evidence="5">Lipoprotein</fullName>
    </recommendedName>
</protein>
<keyword evidence="2" id="KW-0732">Signal</keyword>
<feature type="region of interest" description="Disordered" evidence="1">
    <location>
        <begin position="28"/>
        <end position="57"/>
    </location>
</feature>
<reference evidence="3 4" key="1">
    <citation type="submission" date="2018-08" db="EMBL/GenBank/DDBJ databases">
        <title>Sequencing the genomes of 1000 actinobacteria strains.</title>
        <authorList>
            <person name="Klenk H.-P."/>
        </authorList>
    </citation>
    <scope>NUCLEOTIDE SEQUENCE [LARGE SCALE GENOMIC DNA]</scope>
    <source>
        <strain evidence="3 4">DSM 44099</strain>
    </source>
</reference>